<keyword evidence="2 6" id="KW-0597">Phosphoprotein</keyword>
<dbReference type="SMART" id="SM00448">
    <property type="entry name" value="REC"/>
    <property type="match status" value="1"/>
</dbReference>
<dbReference type="PROSITE" id="PS50043">
    <property type="entry name" value="HTH_LUXR_2"/>
    <property type="match status" value="1"/>
</dbReference>
<keyword evidence="3" id="KW-0805">Transcription regulation</keyword>
<reference evidence="9" key="1">
    <citation type="submission" date="2022-02" db="EMBL/GenBank/DDBJ databases">
        <title>Halalkalibacter sp. nov. isolated from Lonar Lake, India.</title>
        <authorList>
            <person name="Joshi A."/>
            <person name="Thite S."/>
            <person name="Lodha T."/>
        </authorList>
    </citation>
    <scope>NUCLEOTIDE SEQUENCE</scope>
    <source>
        <strain evidence="9">MEB205</strain>
    </source>
</reference>
<feature type="domain" description="Response regulatory" evidence="8">
    <location>
        <begin position="4"/>
        <end position="120"/>
    </location>
</feature>
<dbReference type="PANTHER" id="PTHR43214">
    <property type="entry name" value="TWO-COMPONENT RESPONSE REGULATOR"/>
    <property type="match status" value="1"/>
</dbReference>
<sequence>MTIRIMIVDDHHVVRRGLVYFLESMEDLKVVAEASNGMEAIELFEKERPDVVIMDLDMPKMDGMECTKKLKELDESAIVLVLTSFTDQDHVIPALEAGASGYQLKDIEPEQLAETIRAVYCGESRLHEKVTKHVLTRVSPNFTSEQARLQRLTGRERDVLVEVTKGRSNKEIAQELYISEKTVKTHMSNILAKLELADRTQAAVFALKHNVKKR</sequence>
<dbReference type="InterPro" id="IPR039420">
    <property type="entry name" value="WalR-like"/>
</dbReference>
<accession>A0A9X2CTR0</accession>
<evidence type="ECO:0000313" key="10">
    <source>
        <dbReference type="Proteomes" id="UP001139150"/>
    </source>
</evidence>
<dbReference type="AlphaFoldDB" id="A0A9X2CTR0"/>
<evidence type="ECO:0000256" key="5">
    <source>
        <dbReference type="ARBA" id="ARBA00023163"/>
    </source>
</evidence>
<feature type="domain" description="HTH luxR-type" evidence="7">
    <location>
        <begin position="145"/>
        <end position="210"/>
    </location>
</feature>
<dbReference type="GO" id="GO:0005737">
    <property type="term" value="C:cytoplasm"/>
    <property type="evidence" value="ECO:0007669"/>
    <property type="project" value="UniProtKB-SubCell"/>
</dbReference>
<evidence type="ECO:0000313" key="9">
    <source>
        <dbReference type="EMBL" id="MCL7747902.1"/>
    </source>
</evidence>
<dbReference type="CDD" id="cd17535">
    <property type="entry name" value="REC_NarL-like"/>
    <property type="match status" value="1"/>
</dbReference>
<dbReference type="PRINTS" id="PR00038">
    <property type="entry name" value="HTHLUXR"/>
</dbReference>
<dbReference type="InterPro" id="IPR011006">
    <property type="entry name" value="CheY-like_superfamily"/>
</dbReference>
<dbReference type="InterPro" id="IPR058245">
    <property type="entry name" value="NreC/VraR/RcsB-like_REC"/>
</dbReference>
<dbReference type="CDD" id="cd06170">
    <property type="entry name" value="LuxR_C_like"/>
    <property type="match status" value="1"/>
</dbReference>
<dbReference type="SUPFAM" id="SSF52172">
    <property type="entry name" value="CheY-like"/>
    <property type="match status" value="1"/>
</dbReference>
<dbReference type="SMART" id="SM00421">
    <property type="entry name" value="HTH_LUXR"/>
    <property type="match status" value="1"/>
</dbReference>
<dbReference type="PROSITE" id="PS50110">
    <property type="entry name" value="RESPONSE_REGULATORY"/>
    <property type="match status" value="1"/>
</dbReference>
<dbReference type="InterPro" id="IPR001789">
    <property type="entry name" value="Sig_transdc_resp-reg_receiver"/>
</dbReference>
<dbReference type="PROSITE" id="PS00622">
    <property type="entry name" value="HTH_LUXR_1"/>
    <property type="match status" value="1"/>
</dbReference>
<dbReference type="GO" id="GO:0003677">
    <property type="term" value="F:DNA binding"/>
    <property type="evidence" value="ECO:0007669"/>
    <property type="project" value="UniProtKB-KW"/>
</dbReference>
<evidence type="ECO:0000256" key="2">
    <source>
        <dbReference type="ARBA" id="ARBA00022553"/>
    </source>
</evidence>
<dbReference type="SUPFAM" id="SSF46894">
    <property type="entry name" value="C-terminal effector domain of the bipartite response regulators"/>
    <property type="match status" value="1"/>
</dbReference>
<name>A0A9X2CTR0_9BACI</name>
<dbReference type="InterPro" id="IPR000792">
    <property type="entry name" value="Tscrpt_reg_LuxR_C"/>
</dbReference>
<dbReference type="RefSeq" id="WP_250096792.1">
    <property type="nucleotide sequence ID" value="NZ_JAKRYL010000011.1"/>
</dbReference>
<dbReference type="Gene3D" id="3.40.50.2300">
    <property type="match status" value="1"/>
</dbReference>
<dbReference type="Pfam" id="PF00196">
    <property type="entry name" value="GerE"/>
    <property type="match status" value="1"/>
</dbReference>
<comment type="subcellular location">
    <subcellularLocation>
        <location evidence="1">Cytoplasm</location>
    </subcellularLocation>
</comment>
<dbReference type="GO" id="GO:0006355">
    <property type="term" value="P:regulation of DNA-templated transcription"/>
    <property type="evidence" value="ECO:0007669"/>
    <property type="project" value="InterPro"/>
</dbReference>
<evidence type="ECO:0000259" key="8">
    <source>
        <dbReference type="PROSITE" id="PS50110"/>
    </source>
</evidence>
<dbReference type="EMBL" id="JAKRYL010000011">
    <property type="protein sequence ID" value="MCL7747902.1"/>
    <property type="molecule type" value="Genomic_DNA"/>
</dbReference>
<evidence type="ECO:0000259" key="7">
    <source>
        <dbReference type="PROSITE" id="PS50043"/>
    </source>
</evidence>
<evidence type="ECO:0000256" key="1">
    <source>
        <dbReference type="ARBA" id="ARBA00004496"/>
    </source>
</evidence>
<evidence type="ECO:0000256" key="3">
    <source>
        <dbReference type="ARBA" id="ARBA00023015"/>
    </source>
</evidence>
<dbReference type="InterPro" id="IPR016032">
    <property type="entry name" value="Sig_transdc_resp-reg_C-effctor"/>
</dbReference>
<dbReference type="GO" id="GO:0000160">
    <property type="term" value="P:phosphorelay signal transduction system"/>
    <property type="evidence" value="ECO:0007669"/>
    <property type="project" value="InterPro"/>
</dbReference>
<proteinExistence type="predicted"/>
<gene>
    <name evidence="9" type="ORF">MF646_12295</name>
</gene>
<keyword evidence="5" id="KW-0804">Transcription</keyword>
<keyword evidence="4" id="KW-0238">DNA-binding</keyword>
<organism evidence="9 10">
    <name type="scientific">Halalkalibacter alkaliphilus</name>
    <dbReference type="NCBI Taxonomy" id="2917993"/>
    <lineage>
        <taxon>Bacteria</taxon>
        <taxon>Bacillati</taxon>
        <taxon>Bacillota</taxon>
        <taxon>Bacilli</taxon>
        <taxon>Bacillales</taxon>
        <taxon>Bacillaceae</taxon>
        <taxon>Halalkalibacter</taxon>
    </lineage>
</organism>
<evidence type="ECO:0000256" key="4">
    <source>
        <dbReference type="ARBA" id="ARBA00023125"/>
    </source>
</evidence>
<feature type="modified residue" description="4-aspartylphosphate" evidence="6">
    <location>
        <position position="55"/>
    </location>
</feature>
<protein>
    <submittedName>
        <fullName evidence="9">Response regulator transcription factor</fullName>
    </submittedName>
</protein>
<evidence type="ECO:0000256" key="6">
    <source>
        <dbReference type="PROSITE-ProRule" id="PRU00169"/>
    </source>
</evidence>
<comment type="caution">
    <text evidence="9">The sequence shown here is derived from an EMBL/GenBank/DDBJ whole genome shotgun (WGS) entry which is preliminary data.</text>
</comment>
<keyword evidence="10" id="KW-1185">Reference proteome</keyword>
<dbReference type="PANTHER" id="PTHR43214:SF43">
    <property type="entry name" value="TWO-COMPONENT RESPONSE REGULATOR"/>
    <property type="match status" value="1"/>
</dbReference>
<dbReference type="Pfam" id="PF00072">
    <property type="entry name" value="Response_reg"/>
    <property type="match status" value="1"/>
</dbReference>
<dbReference type="Proteomes" id="UP001139150">
    <property type="component" value="Unassembled WGS sequence"/>
</dbReference>